<dbReference type="EMBL" id="WHOD01000079">
    <property type="protein sequence ID" value="NOU95707.1"/>
    <property type="molecule type" value="Genomic_DNA"/>
</dbReference>
<accession>A0A972K481</accession>
<name>A0A972K481_9BACL</name>
<dbReference type="InterPro" id="IPR015943">
    <property type="entry name" value="WD40/YVTN_repeat-like_dom_sf"/>
</dbReference>
<protein>
    <recommendedName>
        <fullName evidence="1">Oligogalacturonate lyase domain-containing protein</fullName>
    </recommendedName>
</protein>
<comment type="caution">
    <text evidence="2">The sequence shown here is derived from an EMBL/GenBank/DDBJ whole genome shotgun (WGS) entry which is preliminary data.</text>
</comment>
<dbReference type="GO" id="GO:0047487">
    <property type="term" value="F:oligogalacturonide lyase activity"/>
    <property type="evidence" value="ECO:0007669"/>
    <property type="project" value="InterPro"/>
</dbReference>
<gene>
    <name evidence="2" type="ORF">GC093_21120</name>
</gene>
<dbReference type="Pfam" id="PF14583">
    <property type="entry name" value="Pectate_lyase22"/>
    <property type="match status" value="1"/>
</dbReference>
<evidence type="ECO:0000313" key="2">
    <source>
        <dbReference type="EMBL" id="NOU95707.1"/>
    </source>
</evidence>
<proteinExistence type="predicted"/>
<dbReference type="RefSeq" id="WP_216624744.1">
    <property type="nucleotide sequence ID" value="NZ_WHOD01000079.1"/>
</dbReference>
<dbReference type="Proteomes" id="UP000641588">
    <property type="component" value="Unassembled WGS sequence"/>
</dbReference>
<dbReference type="SUPFAM" id="SSF50969">
    <property type="entry name" value="YVTN repeat-like/Quinoprotein amine dehydrogenase"/>
    <property type="match status" value="1"/>
</dbReference>
<dbReference type="InterPro" id="IPR027946">
    <property type="entry name" value="Ogl_dom"/>
</dbReference>
<dbReference type="Gene3D" id="2.130.10.10">
    <property type="entry name" value="YVTN repeat-like/Quinoprotein amine dehydrogenase"/>
    <property type="match status" value="1"/>
</dbReference>
<dbReference type="AlphaFoldDB" id="A0A972K481"/>
<evidence type="ECO:0000259" key="1">
    <source>
        <dbReference type="Pfam" id="PF14583"/>
    </source>
</evidence>
<reference evidence="2" key="1">
    <citation type="submission" date="2019-10" db="EMBL/GenBank/DDBJ databases">
        <title>Description of Paenibacillus glebae sp. nov.</title>
        <authorList>
            <person name="Carlier A."/>
            <person name="Qi S."/>
        </authorList>
    </citation>
    <scope>NUCLEOTIDE SEQUENCE</scope>
    <source>
        <strain evidence="2">LMG 31456</strain>
    </source>
</reference>
<sequence length="347" mass="39060">MIGMRSFLDSHTGNAIKAIGQKGTDTGHFYYTAMTWMSDSRHLIASAQMDGDKKCQYVRVDTETGESTVLVGSGEWAGGIVSPDDNLYYLDGPTIQAIDLKTLDTWTVCTLEHGNRFYEPLSVSNDGRILGVYWLEGDQWMIGTVDVASGKVTHAIAPKFERPYEVANHAMINPVYDNLVFFAHEGKTEHISDRLWVLDTEKGLTNNIYKQQKLADDTNGEYVGHEMWANNGEGIYLVKYTSSPLKPAGVYYADKWGNGKEYINGDYAYWHAAPSPDGRWVVADTHEQPTKIVLIDLQDKSSKLLCEQPMWWSHPGHPHPSFSPDSRKVTFTFADEDNHLWIGNIEI</sequence>
<feature type="domain" description="Oligogalacturonate lyase" evidence="1">
    <location>
        <begin position="5"/>
        <end position="289"/>
    </location>
</feature>
<dbReference type="GO" id="GO:0045490">
    <property type="term" value="P:pectin catabolic process"/>
    <property type="evidence" value="ECO:0007669"/>
    <property type="project" value="InterPro"/>
</dbReference>
<keyword evidence="3" id="KW-1185">Reference proteome</keyword>
<organism evidence="2 3">
    <name type="scientific">Paenibacillus foliorum</name>
    <dbReference type="NCBI Taxonomy" id="2654974"/>
    <lineage>
        <taxon>Bacteria</taxon>
        <taxon>Bacillati</taxon>
        <taxon>Bacillota</taxon>
        <taxon>Bacilli</taxon>
        <taxon>Bacillales</taxon>
        <taxon>Paenibacillaceae</taxon>
        <taxon>Paenibacillus</taxon>
    </lineage>
</organism>
<evidence type="ECO:0000313" key="3">
    <source>
        <dbReference type="Proteomes" id="UP000641588"/>
    </source>
</evidence>
<dbReference type="InterPro" id="IPR011044">
    <property type="entry name" value="Quino_amine_DH_bsu"/>
</dbReference>